<sequence length="184" mass="20646">MFIIFITHKLERQFFINVKIYVEIVAAVSKTAGVLEDSSIRVTRLEYNCLAQDIPASGVIKRYVKAEPSGAKKVSNLKEGFHTNKGMLLLVTETVETYEELRFAVDSRSGPVIGGCLLRIAIIACDCPRPRRRPRRAYTVIITARYFKNSRGSRDIGRCPPRPAPAPAPPRSINIWKRFSASPI</sequence>
<keyword evidence="3" id="KW-1185">Reference proteome</keyword>
<dbReference type="AlphaFoldDB" id="A0A4C1YW17"/>
<feature type="region of interest" description="Disordered" evidence="1">
    <location>
        <begin position="152"/>
        <end position="171"/>
    </location>
</feature>
<evidence type="ECO:0000313" key="3">
    <source>
        <dbReference type="Proteomes" id="UP000299102"/>
    </source>
</evidence>
<comment type="caution">
    <text evidence="2">The sequence shown here is derived from an EMBL/GenBank/DDBJ whole genome shotgun (WGS) entry which is preliminary data.</text>
</comment>
<feature type="compositionally biased region" description="Pro residues" evidence="1">
    <location>
        <begin position="160"/>
        <end position="170"/>
    </location>
</feature>
<proteinExistence type="predicted"/>
<protein>
    <submittedName>
        <fullName evidence="2">Uncharacterized protein</fullName>
    </submittedName>
</protein>
<reference evidence="2 3" key="1">
    <citation type="journal article" date="2019" name="Commun. Biol.">
        <title>The bagworm genome reveals a unique fibroin gene that provides high tensile strength.</title>
        <authorList>
            <person name="Kono N."/>
            <person name="Nakamura H."/>
            <person name="Ohtoshi R."/>
            <person name="Tomita M."/>
            <person name="Numata K."/>
            <person name="Arakawa K."/>
        </authorList>
    </citation>
    <scope>NUCLEOTIDE SEQUENCE [LARGE SCALE GENOMIC DNA]</scope>
</reference>
<organism evidence="2 3">
    <name type="scientific">Eumeta variegata</name>
    <name type="common">Bagworm moth</name>
    <name type="synonym">Eumeta japonica</name>
    <dbReference type="NCBI Taxonomy" id="151549"/>
    <lineage>
        <taxon>Eukaryota</taxon>
        <taxon>Metazoa</taxon>
        <taxon>Ecdysozoa</taxon>
        <taxon>Arthropoda</taxon>
        <taxon>Hexapoda</taxon>
        <taxon>Insecta</taxon>
        <taxon>Pterygota</taxon>
        <taxon>Neoptera</taxon>
        <taxon>Endopterygota</taxon>
        <taxon>Lepidoptera</taxon>
        <taxon>Glossata</taxon>
        <taxon>Ditrysia</taxon>
        <taxon>Tineoidea</taxon>
        <taxon>Psychidae</taxon>
        <taxon>Oiketicinae</taxon>
        <taxon>Eumeta</taxon>
    </lineage>
</organism>
<evidence type="ECO:0000256" key="1">
    <source>
        <dbReference type="SAM" id="MobiDB-lite"/>
    </source>
</evidence>
<name>A0A4C1YW17_EUMVA</name>
<evidence type="ECO:0000313" key="2">
    <source>
        <dbReference type="EMBL" id="GBP80496.1"/>
    </source>
</evidence>
<dbReference type="Proteomes" id="UP000299102">
    <property type="component" value="Unassembled WGS sequence"/>
</dbReference>
<accession>A0A4C1YW17</accession>
<gene>
    <name evidence="2" type="ORF">EVAR_102426_1</name>
</gene>
<dbReference type="EMBL" id="BGZK01001465">
    <property type="protein sequence ID" value="GBP80496.1"/>
    <property type="molecule type" value="Genomic_DNA"/>
</dbReference>